<evidence type="ECO:0000256" key="2">
    <source>
        <dbReference type="ARBA" id="ARBA00013457"/>
    </source>
</evidence>
<sequence length="347" mass="38542">MLEINHKKMSIPLIQGGMGVGVSLGNLAGHVAKYEAMGVISTAHPGYREEDFESNHREANIRALKKEIKKAQEISKGKGLVAINAMVAIKDYDELIEAALSEKIDAIISGAGLPLRLPELVKDHEVLIAPIVSSGKACKLIMKHWVKKYQRAPDFIVIEGALAGGHLGFKKEDLENQTYQSLEEIFQEVEQVVESFQLNIPIFVAGGIHQRSDVKHFFELGVDGVQVASRFIPTYECDASMKYKEAFLKAKKEEVGLVSSPVGMPGRAFQNAFVQKTKQEKVPIKKCYQCLTPCNLKTTPYCISRALIEAVKGNLDEGLIFTGAYGYMQDHLMHVEEVIHELMEDEK</sequence>
<gene>
    <name evidence="6" type="ORF">C7U55_11485</name>
</gene>
<dbReference type="InterPro" id="IPR004136">
    <property type="entry name" value="NMO"/>
</dbReference>
<dbReference type="CDD" id="cd04730">
    <property type="entry name" value="NPD_like"/>
    <property type="match status" value="1"/>
</dbReference>
<evidence type="ECO:0000313" key="6">
    <source>
        <dbReference type="EMBL" id="PST37175.1"/>
    </source>
</evidence>
<comment type="function">
    <text evidence="1">Nitronate monooxygenase that uses molecular oxygen to catalyze the oxidative denitrification of alkyl nitronates. Acts on propionate 3-nitronate (P3N), the presumed physiological substrate. Probably functions in the detoxification of P3N, a metabolic poison produced by plants and fungi as a defense mechanism.</text>
</comment>
<accession>A0A2T3FPH0</accession>
<organism evidence="6 7">
    <name type="scientific">Faecalibacillus faecis</name>
    <dbReference type="NCBI Taxonomy" id="1982628"/>
    <lineage>
        <taxon>Bacteria</taxon>
        <taxon>Bacillati</taxon>
        <taxon>Bacillota</taxon>
        <taxon>Erysipelotrichia</taxon>
        <taxon>Erysipelotrichales</taxon>
        <taxon>Coprobacillaceae</taxon>
        <taxon>Faecalibacillus</taxon>
    </lineage>
</organism>
<dbReference type="Proteomes" id="UP000241201">
    <property type="component" value="Unassembled WGS sequence"/>
</dbReference>
<keyword evidence="6" id="KW-0503">Monooxygenase</keyword>
<protein>
    <recommendedName>
        <fullName evidence="2">Probable nitronate monooxygenase</fullName>
    </recommendedName>
</protein>
<dbReference type="EMBL" id="PYLP01000020">
    <property type="protein sequence ID" value="PST37175.1"/>
    <property type="molecule type" value="Genomic_DNA"/>
</dbReference>
<dbReference type="InterPro" id="IPR013785">
    <property type="entry name" value="Aldolase_TIM"/>
</dbReference>
<dbReference type="PANTHER" id="PTHR32332:SF18">
    <property type="entry name" value="2-NITROPROPANE DIOXYGENASE"/>
    <property type="match status" value="1"/>
</dbReference>
<dbReference type="GO" id="GO:0018580">
    <property type="term" value="F:nitronate monooxygenase activity"/>
    <property type="evidence" value="ECO:0007669"/>
    <property type="project" value="InterPro"/>
</dbReference>
<dbReference type="AlphaFoldDB" id="A0A2T3FPH0"/>
<evidence type="ECO:0000313" key="7">
    <source>
        <dbReference type="Proteomes" id="UP000241201"/>
    </source>
</evidence>
<name>A0A2T3FPH0_9FIRM</name>
<dbReference type="RefSeq" id="WP_106988687.1">
    <property type="nucleotide sequence ID" value="NZ_JADPLM010000025.1"/>
</dbReference>
<dbReference type="Gene3D" id="3.20.20.70">
    <property type="entry name" value="Aldolase class I"/>
    <property type="match status" value="1"/>
</dbReference>
<comment type="caution">
    <text evidence="6">The sequence shown here is derived from an EMBL/GenBank/DDBJ whole genome shotgun (WGS) entry which is preliminary data.</text>
</comment>
<evidence type="ECO:0000256" key="3">
    <source>
        <dbReference type="ARBA" id="ARBA00022630"/>
    </source>
</evidence>
<keyword evidence="3" id="KW-0285">Flavoprotein</keyword>
<dbReference type="GeneID" id="77471704"/>
<dbReference type="SUPFAM" id="SSF51412">
    <property type="entry name" value="Inosine monophosphate dehydrogenase (IMPDH)"/>
    <property type="match status" value="1"/>
</dbReference>
<reference evidence="7" key="1">
    <citation type="submission" date="2018-03" db="EMBL/GenBank/DDBJ databases">
        <title>Lachnoclostridium SNUG30370 gen.nov., sp.nov., isolated from human faeces.</title>
        <authorList>
            <person name="Seo B."/>
            <person name="Jeon K."/>
            <person name="Ko G."/>
        </authorList>
    </citation>
    <scope>NUCLEOTIDE SEQUENCE [LARGE SCALE GENOMIC DNA]</scope>
    <source>
        <strain evidence="7">SNUG30370</strain>
    </source>
</reference>
<dbReference type="Pfam" id="PF03060">
    <property type="entry name" value="NMO"/>
    <property type="match status" value="1"/>
</dbReference>
<evidence type="ECO:0000256" key="5">
    <source>
        <dbReference type="ARBA" id="ARBA00023002"/>
    </source>
</evidence>
<keyword evidence="5" id="KW-0560">Oxidoreductase</keyword>
<dbReference type="PANTHER" id="PTHR32332">
    <property type="entry name" value="2-NITROPROPANE DIOXYGENASE"/>
    <property type="match status" value="1"/>
</dbReference>
<keyword evidence="4" id="KW-0288">FMN</keyword>
<proteinExistence type="predicted"/>
<evidence type="ECO:0000256" key="4">
    <source>
        <dbReference type="ARBA" id="ARBA00022643"/>
    </source>
</evidence>
<keyword evidence="7" id="KW-1185">Reference proteome</keyword>
<evidence type="ECO:0000256" key="1">
    <source>
        <dbReference type="ARBA" id="ARBA00003535"/>
    </source>
</evidence>